<accession>A0ABT1TC85</accession>
<dbReference type="RefSeq" id="WP_256600745.1">
    <property type="nucleotide sequence ID" value="NZ_JANIBJ010000004.1"/>
</dbReference>
<keyword evidence="2" id="KW-1185">Reference proteome</keyword>
<organism evidence="1 2">
    <name type="scientific">Methylomonas subterranea</name>
    <dbReference type="NCBI Taxonomy" id="2952225"/>
    <lineage>
        <taxon>Bacteria</taxon>
        <taxon>Pseudomonadati</taxon>
        <taxon>Pseudomonadota</taxon>
        <taxon>Gammaproteobacteria</taxon>
        <taxon>Methylococcales</taxon>
        <taxon>Methylococcaceae</taxon>
        <taxon>Methylomonas</taxon>
    </lineage>
</organism>
<evidence type="ECO:0000313" key="2">
    <source>
        <dbReference type="Proteomes" id="UP001524499"/>
    </source>
</evidence>
<name>A0ABT1TC85_9GAMM</name>
<dbReference type="InterPro" id="IPR014985">
    <property type="entry name" value="WbqC"/>
</dbReference>
<comment type="caution">
    <text evidence="1">The sequence shown here is derived from an EMBL/GenBank/DDBJ whole genome shotgun (WGS) entry which is preliminary data.</text>
</comment>
<proteinExistence type="predicted"/>
<dbReference type="Proteomes" id="UP001524499">
    <property type="component" value="Unassembled WGS sequence"/>
</dbReference>
<protein>
    <submittedName>
        <fullName evidence="1">WbqC family protein</fullName>
    </submittedName>
</protein>
<dbReference type="Pfam" id="PF08889">
    <property type="entry name" value="WbqC"/>
    <property type="match status" value="1"/>
</dbReference>
<sequence length="237" mass="27140">MNVVISQSMLFPWVGLLEQLKLADVFVHYDDVQFSKGSFVNRVQLKLPDNKKWMTVPLAKLHLGQRINEVQPKGGSDWKRQHFDLMKRSFADAPYAEDALKIVEKVYSQEYKDIGMLARASMIELTRYFGIATDTRFVDITSMNITGASSERVLDTVKALQGNVYITGHGAARYLNHALFEYEGVDVRYMDYQLKPYPQPYGEFTPYVSSLDLVANCGRNGIEFICSSTLPWRKFIK</sequence>
<gene>
    <name evidence="1" type="ORF">NP590_03065</name>
</gene>
<evidence type="ECO:0000313" key="1">
    <source>
        <dbReference type="EMBL" id="MCQ8103077.1"/>
    </source>
</evidence>
<reference evidence="1 2" key="1">
    <citation type="submission" date="2022-07" db="EMBL/GenBank/DDBJ databases">
        <title>Methylomonas rivi sp. nov., Methylomonas rosea sp. nov., Methylomonas aureus sp. nov. and Methylomonas subterranea sp. nov., four novel methanotrophs isolated from a freshwater creek and the deep terrestrial subsurface.</title>
        <authorList>
            <person name="Abin C."/>
            <person name="Sankaranarayanan K."/>
            <person name="Garner C."/>
            <person name="Sindelar R."/>
            <person name="Kotary K."/>
            <person name="Garner R."/>
            <person name="Barclay S."/>
            <person name="Lawson P."/>
            <person name="Krumholz L."/>
        </authorList>
    </citation>
    <scope>NUCLEOTIDE SEQUENCE [LARGE SCALE GENOMIC DNA]</scope>
    <source>
        <strain evidence="1 2">SURF-2</strain>
    </source>
</reference>
<dbReference type="EMBL" id="JANIBJ010000004">
    <property type="protein sequence ID" value="MCQ8103077.1"/>
    <property type="molecule type" value="Genomic_DNA"/>
</dbReference>